<evidence type="ECO:0000259" key="7">
    <source>
        <dbReference type="PROSITE" id="PS50885"/>
    </source>
</evidence>
<evidence type="ECO:0000259" key="8">
    <source>
        <dbReference type="PROSITE" id="PS50887"/>
    </source>
</evidence>
<keyword evidence="3 6" id="KW-0812">Transmembrane</keyword>
<dbReference type="Gene3D" id="3.30.70.270">
    <property type="match status" value="1"/>
</dbReference>
<dbReference type="SMART" id="SM00267">
    <property type="entry name" value="GGDEF"/>
    <property type="match status" value="1"/>
</dbReference>
<dbReference type="Pfam" id="PF00672">
    <property type="entry name" value="HAMP"/>
    <property type="match status" value="1"/>
</dbReference>
<gene>
    <name evidence="9" type="ORF">SAMN02910265_01885</name>
</gene>
<evidence type="ECO:0000256" key="1">
    <source>
        <dbReference type="ARBA" id="ARBA00004651"/>
    </source>
</evidence>
<dbReference type="CDD" id="cd12913">
    <property type="entry name" value="PDC1_MCP_like"/>
    <property type="match status" value="1"/>
</dbReference>
<evidence type="ECO:0000313" key="10">
    <source>
        <dbReference type="Proteomes" id="UP000183190"/>
    </source>
</evidence>
<dbReference type="InterPro" id="IPR029787">
    <property type="entry name" value="Nucleotide_cyclase"/>
</dbReference>
<dbReference type="Pfam" id="PF00990">
    <property type="entry name" value="GGDEF"/>
    <property type="match status" value="1"/>
</dbReference>
<dbReference type="AlphaFoldDB" id="A0A1H6JQD8"/>
<feature type="domain" description="HAMP" evidence="7">
    <location>
        <begin position="330"/>
        <end position="382"/>
    </location>
</feature>
<dbReference type="CDD" id="cd01949">
    <property type="entry name" value="GGDEF"/>
    <property type="match status" value="1"/>
</dbReference>
<dbReference type="GO" id="GO:0052621">
    <property type="term" value="F:diguanylate cyclase activity"/>
    <property type="evidence" value="ECO:0007669"/>
    <property type="project" value="TreeGrafter"/>
</dbReference>
<evidence type="ECO:0000256" key="5">
    <source>
        <dbReference type="ARBA" id="ARBA00023136"/>
    </source>
</evidence>
<dbReference type="InterPro" id="IPR050469">
    <property type="entry name" value="Diguanylate_Cyclase"/>
</dbReference>
<feature type="transmembrane region" description="Helical" evidence="6">
    <location>
        <begin position="12"/>
        <end position="39"/>
    </location>
</feature>
<dbReference type="PANTHER" id="PTHR45138">
    <property type="entry name" value="REGULATORY COMPONENTS OF SENSORY TRANSDUCTION SYSTEM"/>
    <property type="match status" value="1"/>
</dbReference>
<accession>A0A1H6JQD8</accession>
<dbReference type="Proteomes" id="UP000183190">
    <property type="component" value="Unassembled WGS sequence"/>
</dbReference>
<dbReference type="PROSITE" id="PS50887">
    <property type="entry name" value="GGDEF"/>
    <property type="match status" value="1"/>
</dbReference>
<evidence type="ECO:0000256" key="3">
    <source>
        <dbReference type="ARBA" id="ARBA00022692"/>
    </source>
</evidence>
<dbReference type="OrthoDB" id="9804955at2"/>
<dbReference type="GO" id="GO:0007165">
    <property type="term" value="P:signal transduction"/>
    <property type="evidence" value="ECO:0007669"/>
    <property type="project" value="InterPro"/>
</dbReference>
<keyword evidence="5 6" id="KW-0472">Membrane</keyword>
<dbReference type="InterPro" id="IPR003660">
    <property type="entry name" value="HAMP_dom"/>
</dbReference>
<dbReference type="Pfam" id="PF02743">
    <property type="entry name" value="dCache_1"/>
    <property type="match status" value="1"/>
</dbReference>
<dbReference type="SMART" id="SM00304">
    <property type="entry name" value="HAMP"/>
    <property type="match status" value="1"/>
</dbReference>
<dbReference type="Gene3D" id="3.30.450.20">
    <property type="entry name" value="PAS domain"/>
    <property type="match status" value="1"/>
</dbReference>
<dbReference type="CDD" id="cd06225">
    <property type="entry name" value="HAMP"/>
    <property type="match status" value="1"/>
</dbReference>
<dbReference type="PROSITE" id="PS50885">
    <property type="entry name" value="HAMP"/>
    <property type="match status" value="1"/>
</dbReference>
<dbReference type="InterPro" id="IPR000160">
    <property type="entry name" value="GGDEF_dom"/>
</dbReference>
<dbReference type="InterPro" id="IPR033479">
    <property type="entry name" value="dCache_1"/>
</dbReference>
<feature type="transmembrane region" description="Helical" evidence="6">
    <location>
        <begin position="306"/>
        <end position="328"/>
    </location>
</feature>
<dbReference type="GO" id="GO:0005886">
    <property type="term" value="C:plasma membrane"/>
    <property type="evidence" value="ECO:0007669"/>
    <property type="project" value="UniProtKB-SubCell"/>
</dbReference>
<evidence type="ECO:0000256" key="2">
    <source>
        <dbReference type="ARBA" id="ARBA00022475"/>
    </source>
</evidence>
<proteinExistence type="predicted"/>
<reference evidence="9 10" key="1">
    <citation type="submission" date="2016-10" db="EMBL/GenBank/DDBJ databases">
        <authorList>
            <person name="de Groot N.N."/>
        </authorList>
    </citation>
    <scope>NUCLEOTIDE SEQUENCE [LARGE SCALE GENOMIC DNA]</scope>
    <source>
        <strain evidence="9 10">YAD2003</strain>
    </source>
</reference>
<comment type="subcellular location">
    <subcellularLocation>
        <location evidence="1">Cell membrane</location>
        <topology evidence="1">Multi-pass membrane protein</topology>
    </subcellularLocation>
</comment>
<feature type="domain" description="GGDEF" evidence="8">
    <location>
        <begin position="420"/>
        <end position="555"/>
    </location>
</feature>
<dbReference type="SUPFAM" id="SSF158472">
    <property type="entry name" value="HAMP domain-like"/>
    <property type="match status" value="1"/>
</dbReference>
<dbReference type="Gene3D" id="6.10.340.10">
    <property type="match status" value="1"/>
</dbReference>
<evidence type="ECO:0000256" key="6">
    <source>
        <dbReference type="SAM" id="Phobius"/>
    </source>
</evidence>
<name>A0A1H6JQD8_RUMFL</name>
<dbReference type="CDD" id="cd12912">
    <property type="entry name" value="PDC2_MCP_like"/>
    <property type="match status" value="1"/>
</dbReference>
<keyword evidence="4 6" id="KW-1133">Transmembrane helix</keyword>
<dbReference type="EMBL" id="FNWV01000006">
    <property type="protein sequence ID" value="SEH64360.1"/>
    <property type="molecule type" value="Genomic_DNA"/>
</dbReference>
<evidence type="ECO:0000256" key="4">
    <source>
        <dbReference type="ARBA" id="ARBA00022989"/>
    </source>
</evidence>
<dbReference type="PANTHER" id="PTHR45138:SF9">
    <property type="entry name" value="DIGUANYLATE CYCLASE DGCM-RELATED"/>
    <property type="match status" value="1"/>
</dbReference>
<dbReference type="SUPFAM" id="SSF55073">
    <property type="entry name" value="Nucleotide cyclase"/>
    <property type="match status" value="1"/>
</dbReference>
<organism evidence="9 10">
    <name type="scientific">Ruminococcus flavefaciens</name>
    <dbReference type="NCBI Taxonomy" id="1265"/>
    <lineage>
        <taxon>Bacteria</taxon>
        <taxon>Bacillati</taxon>
        <taxon>Bacillota</taxon>
        <taxon>Clostridia</taxon>
        <taxon>Eubacteriales</taxon>
        <taxon>Oscillospiraceae</taxon>
        <taxon>Ruminococcus</taxon>
    </lineage>
</organism>
<evidence type="ECO:0000313" key="9">
    <source>
        <dbReference type="EMBL" id="SEH64360.1"/>
    </source>
</evidence>
<dbReference type="InterPro" id="IPR043128">
    <property type="entry name" value="Rev_trsase/Diguanyl_cyclase"/>
</dbReference>
<sequence>MKPKSRFLPHSLRTAITFTMLCVILISLVVTTLLSAVFIRKTESHKSDQLLQMLCTSGQRSLDYYFDSVQNTITKVTSFAEEDLNSVNSEEQLAAHMERTREYFGMMASKTKGVLTYYYRIDPSVSSAIKGFWYTDLDGKGFEEHEVTDITQYDVEDTSRLVWFTVPKHEGKPIWLPPYITDNLDVRVISYDAPVYWKGRFIGVIGIEVDYSTMAEEINSIRLYDNGYAFLSDTDGQLFYHPQIDVADLRLKPEFEFPYREGDENKVIRYTYDGEKKAAVWCKLSNGMRLSVTVPVSETQGEWKGLVLNISLAAVIVLIVASLFLMYYTRRITKPLEQLTAAAEHIERGNYDIVLPYDADDELGRLTKSFNNLSDTVKAHISKLNGQVFLDALTKVKNKGALSNHINEMQKDLDSGAKELAFAIGVFDCDYLKLINDQYGHDKGDIYLKKAAHIICEVFKHSPVFRMGGDEFVVILENEDYLNRDALLEQFDTLAEKINVSTSEPWEQVHLSKGFAVFNSSENSTVTDVMQRADQLMYENKRERKKIIRSEWNMA</sequence>
<dbReference type="GO" id="GO:0043709">
    <property type="term" value="P:cell adhesion involved in single-species biofilm formation"/>
    <property type="evidence" value="ECO:0007669"/>
    <property type="project" value="TreeGrafter"/>
</dbReference>
<protein>
    <submittedName>
        <fullName evidence="9">Diguanylate cyclase (GGDEF) domain-containing protein</fullName>
    </submittedName>
</protein>
<keyword evidence="2" id="KW-1003">Cell membrane</keyword>
<dbReference type="GO" id="GO:1902201">
    <property type="term" value="P:negative regulation of bacterial-type flagellum-dependent cell motility"/>
    <property type="evidence" value="ECO:0007669"/>
    <property type="project" value="TreeGrafter"/>
</dbReference>
<dbReference type="NCBIfam" id="TIGR00254">
    <property type="entry name" value="GGDEF"/>
    <property type="match status" value="1"/>
</dbReference>